<reference evidence="2" key="1">
    <citation type="journal article" date="2019" name="PLoS Pathog.">
        <title>Re-assessing the diversity of negative strand RNA viruses in insects.</title>
        <authorList>
            <person name="Kafer S."/>
            <person name="Paraskevopoulou S."/>
            <person name="Zirkel F."/>
            <person name="Wieseke N."/>
            <person name="Donath A."/>
            <person name="Petersen M."/>
            <person name="Jones T.C."/>
            <person name="Liu S."/>
            <person name="Zhou X."/>
            <person name="Middendorf M."/>
            <person name="Junglen S."/>
            <person name="Misof B."/>
            <person name="Drosten C."/>
        </authorList>
    </citation>
    <scope>NUCLEOTIDE SEQUENCE</scope>
    <source>
        <strain evidence="2">OKIAV1</strain>
    </source>
</reference>
<dbReference type="EMBL" id="MT153550">
    <property type="protein sequence ID" value="QMP82358.1"/>
    <property type="molecule type" value="Viral_cRNA"/>
</dbReference>
<reference evidence="2" key="2">
    <citation type="submission" date="2020-03" db="EMBL/GenBank/DDBJ databases">
        <authorList>
            <person name="Kafer S."/>
            <person name="Paraskevopoulou S."/>
            <person name="Zirkel F."/>
            <person name="Wieseke N."/>
            <person name="Donath A."/>
            <person name="Petersen M."/>
            <person name="Jones T.C."/>
            <person name="Liu S."/>
            <person name="Zhou X."/>
            <person name="Middendorf M."/>
            <person name="Junglen S."/>
            <person name="Misof B."/>
            <person name="Drosten C."/>
        </authorList>
    </citation>
    <scope>NUCLEOTIDE SEQUENCE</scope>
    <source>
        <strain evidence="2">OKIAV1</strain>
    </source>
</reference>
<organism evidence="2">
    <name type="scientific">Hymenopteran almendra-related virus OKIAV1</name>
    <dbReference type="NCBI Taxonomy" id="2746366"/>
    <lineage>
        <taxon>Viruses</taxon>
        <taxon>Riboviria</taxon>
        <taxon>Orthornavirae</taxon>
        <taxon>Negarnaviricota</taxon>
        <taxon>Haploviricotina</taxon>
        <taxon>Monjiviricetes</taxon>
        <taxon>Mononegavirales</taxon>
        <taxon>Rhabdoviridae</taxon>
        <taxon>Alpharhabdovirinae</taxon>
        <taxon>Almendravirus</taxon>
    </lineage>
</organism>
<name>A0A7D7EZ85_9RHAB</name>
<feature type="compositionally biased region" description="Acidic residues" evidence="1">
    <location>
        <begin position="55"/>
        <end position="70"/>
    </location>
</feature>
<feature type="region of interest" description="Disordered" evidence="1">
    <location>
        <begin position="55"/>
        <end position="84"/>
    </location>
</feature>
<protein>
    <submittedName>
        <fullName evidence="2">Uncharacterized protein</fullName>
    </submittedName>
</protein>
<sequence>MTCKGFKGPLDIDERQMKTLADIMKTGGSALHSDIYTGDESDMVNRIMLDQDNIEEEEVSEYESDSGEEEKELKSEIDSSTPDEENMRGYLMELLEKHKEYIIGVSWSEPKEGVGRLTVDFIQSAPVLLEDTKKADEQYKIEYDTQYTFEKALSGTVKVWPKNLGSLNRYIELRKTGSIESTLREMSLETKGKNWTKINLKRIKI</sequence>
<proteinExistence type="predicted"/>
<accession>A0A7D7EZ85</accession>
<evidence type="ECO:0000313" key="2">
    <source>
        <dbReference type="EMBL" id="QMP82358.1"/>
    </source>
</evidence>
<evidence type="ECO:0000256" key="1">
    <source>
        <dbReference type="SAM" id="MobiDB-lite"/>
    </source>
</evidence>